<accession>A0A1F6WNF8</accession>
<evidence type="ECO:0000256" key="3">
    <source>
        <dbReference type="ARBA" id="ARBA00022692"/>
    </source>
</evidence>
<dbReference type="GO" id="GO:0016020">
    <property type="term" value="C:membrane"/>
    <property type="evidence" value="ECO:0007669"/>
    <property type="project" value="UniProtKB-SubCell"/>
</dbReference>
<evidence type="ECO:0000256" key="5">
    <source>
        <dbReference type="ARBA" id="ARBA00023136"/>
    </source>
</evidence>
<evidence type="ECO:0000256" key="2">
    <source>
        <dbReference type="ARBA" id="ARBA00022481"/>
    </source>
</evidence>
<name>A0A1F6WNF8_9BACT</name>
<evidence type="ECO:0000313" key="8">
    <source>
        <dbReference type="Proteomes" id="UP000179448"/>
    </source>
</evidence>
<dbReference type="SUPFAM" id="SSF54523">
    <property type="entry name" value="Pili subunits"/>
    <property type="match status" value="1"/>
</dbReference>
<dbReference type="PRINTS" id="PR00885">
    <property type="entry name" value="BCTERIALGSPH"/>
</dbReference>
<dbReference type="InterPro" id="IPR002416">
    <property type="entry name" value="T2SS_protein-GspH"/>
</dbReference>
<evidence type="ECO:0000256" key="1">
    <source>
        <dbReference type="ARBA" id="ARBA00004167"/>
    </source>
</evidence>
<dbReference type="InterPro" id="IPR012902">
    <property type="entry name" value="N_methyl_site"/>
</dbReference>
<gene>
    <name evidence="7" type="ORF">A2997_01660</name>
</gene>
<dbReference type="AlphaFoldDB" id="A0A1F6WNF8"/>
<dbReference type="STRING" id="1801766.A2997_01660"/>
<dbReference type="PANTHER" id="PTHR30093">
    <property type="entry name" value="GENERAL SECRETION PATHWAY PROTEIN G"/>
    <property type="match status" value="1"/>
</dbReference>
<sequence length="148" mass="15702">MKKQLMQKGFTLLEVLLVVAIIAILAGIVILAINPNKQLADTRDTQRQSDVNTILSAVYQYSIDNNGIPASITDAATEICMTDGVCAGLIDLSDLTTDETYLVSIPSDPQCPSACDENGVGYTIEKTANGRIVVAAPDAENATISVTR</sequence>
<dbReference type="PROSITE" id="PS00409">
    <property type="entry name" value="PROKAR_NTER_METHYL"/>
    <property type="match status" value="1"/>
</dbReference>
<keyword evidence="2" id="KW-0488">Methylation</keyword>
<evidence type="ECO:0000256" key="6">
    <source>
        <dbReference type="SAM" id="Phobius"/>
    </source>
</evidence>
<protein>
    <recommendedName>
        <fullName evidence="9">Type II secretion system protein GspG C-terminal domain-containing protein</fullName>
    </recommendedName>
</protein>
<dbReference type="GO" id="GO:0015628">
    <property type="term" value="P:protein secretion by the type II secretion system"/>
    <property type="evidence" value="ECO:0007669"/>
    <property type="project" value="InterPro"/>
</dbReference>
<evidence type="ECO:0008006" key="9">
    <source>
        <dbReference type="Google" id="ProtNLM"/>
    </source>
</evidence>
<dbReference type="Gene3D" id="3.30.700.10">
    <property type="entry name" value="Glycoprotein, Type 4 Pilin"/>
    <property type="match status" value="1"/>
</dbReference>
<organism evidence="7 8">
    <name type="scientific">Candidatus Nomurabacteria bacterium RIFCSPLOWO2_01_FULL_36_10b</name>
    <dbReference type="NCBI Taxonomy" id="1801766"/>
    <lineage>
        <taxon>Bacteria</taxon>
        <taxon>Candidatus Nomuraibacteriota</taxon>
    </lineage>
</organism>
<keyword evidence="5 6" id="KW-0472">Membrane</keyword>
<dbReference type="Pfam" id="PF07963">
    <property type="entry name" value="N_methyl"/>
    <property type="match status" value="1"/>
</dbReference>
<comment type="caution">
    <text evidence="7">The sequence shown here is derived from an EMBL/GenBank/DDBJ whole genome shotgun (WGS) entry which is preliminary data.</text>
</comment>
<dbReference type="GO" id="GO:0015627">
    <property type="term" value="C:type II protein secretion system complex"/>
    <property type="evidence" value="ECO:0007669"/>
    <property type="project" value="InterPro"/>
</dbReference>
<dbReference type="Proteomes" id="UP000179448">
    <property type="component" value="Unassembled WGS sequence"/>
</dbReference>
<feature type="transmembrane region" description="Helical" evidence="6">
    <location>
        <begin position="12"/>
        <end position="33"/>
    </location>
</feature>
<keyword evidence="4 6" id="KW-1133">Transmembrane helix</keyword>
<keyword evidence="3 6" id="KW-0812">Transmembrane</keyword>
<evidence type="ECO:0000256" key="4">
    <source>
        <dbReference type="ARBA" id="ARBA00022989"/>
    </source>
</evidence>
<reference evidence="7 8" key="1">
    <citation type="journal article" date="2016" name="Nat. Commun.">
        <title>Thousands of microbial genomes shed light on interconnected biogeochemical processes in an aquifer system.</title>
        <authorList>
            <person name="Anantharaman K."/>
            <person name="Brown C.T."/>
            <person name="Hug L.A."/>
            <person name="Sharon I."/>
            <person name="Castelle C.J."/>
            <person name="Probst A.J."/>
            <person name="Thomas B.C."/>
            <person name="Singh A."/>
            <person name="Wilkins M.J."/>
            <person name="Karaoz U."/>
            <person name="Brodie E.L."/>
            <person name="Williams K.H."/>
            <person name="Hubbard S.S."/>
            <person name="Banfield J.F."/>
        </authorList>
    </citation>
    <scope>NUCLEOTIDE SEQUENCE [LARGE SCALE GENOMIC DNA]</scope>
</reference>
<evidence type="ECO:0000313" key="7">
    <source>
        <dbReference type="EMBL" id="OGI83407.1"/>
    </source>
</evidence>
<dbReference type="NCBIfam" id="TIGR02532">
    <property type="entry name" value="IV_pilin_GFxxxE"/>
    <property type="match status" value="1"/>
</dbReference>
<dbReference type="InterPro" id="IPR045584">
    <property type="entry name" value="Pilin-like"/>
</dbReference>
<comment type="subcellular location">
    <subcellularLocation>
        <location evidence="1">Membrane</location>
        <topology evidence="1">Single-pass membrane protein</topology>
    </subcellularLocation>
</comment>
<dbReference type="EMBL" id="MFUQ01000018">
    <property type="protein sequence ID" value="OGI83407.1"/>
    <property type="molecule type" value="Genomic_DNA"/>
</dbReference>
<proteinExistence type="predicted"/>